<dbReference type="Proteomes" id="UP000265520">
    <property type="component" value="Unassembled WGS sequence"/>
</dbReference>
<proteinExistence type="predicted"/>
<accession>A0A392PVN9</accession>
<sequence>MPAIWASVSIGPNRLDWALAESKTGAAYVAIQMCWSGDLRKRSG</sequence>
<organism evidence="1 2">
    <name type="scientific">Trifolium medium</name>
    <dbReference type="NCBI Taxonomy" id="97028"/>
    <lineage>
        <taxon>Eukaryota</taxon>
        <taxon>Viridiplantae</taxon>
        <taxon>Streptophyta</taxon>
        <taxon>Embryophyta</taxon>
        <taxon>Tracheophyta</taxon>
        <taxon>Spermatophyta</taxon>
        <taxon>Magnoliopsida</taxon>
        <taxon>eudicotyledons</taxon>
        <taxon>Gunneridae</taxon>
        <taxon>Pentapetalae</taxon>
        <taxon>rosids</taxon>
        <taxon>fabids</taxon>
        <taxon>Fabales</taxon>
        <taxon>Fabaceae</taxon>
        <taxon>Papilionoideae</taxon>
        <taxon>50 kb inversion clade</taxon>
        <taxon>NPAAA clade</taxon>
        <taxon>Hologalegina</taxon>
        <taxon>IRL clade</taxon>
        <taxon>Trifolieae</taxon>
        <taxon>Trifolium</taxon>
    </lineage>
</organism>
<comment type="caution">
    <text evidence="1">The sequence shown here is derived from an EMBL/GenBank/DDBJ whole genome shotgun (WGS) entry which is preliminary data.</text>
</comment>
<reference evidence="1 2" key="1">
    <citation type="journal article" date="2018" name="Front. Plant Sci.">
        <title>Red Clover (Trifolium pratense) and Zigzag Clover (T. medium) - A Picture of Genomic Similarities and Differences.</title>
        <authorList>
            <person name="Dluhosova J."/>
            <person name="Istvanek J."/>
            <person name="Nedelnik J."/>
            <person name="Repkova J."/>
        </authorList>
    </citation>
    <scope>NUCLEOTIDE SEQUENCE [LARGE SCALE GENOMIC DNA]</scope>
    <source>
        <strain evidence="2">cv. 10/8</strain>
        <tissue evidence="1">Leaf</tissue>
    </source>
</reference>
<dbReference type="AlphaFoldDB" id="A0A392PVN9"/>
<evidence type="ECO:0000313" key="1">
    <source>
        <dbReference type="EMBL" id="MCI15520.1"/>
    </source>
</evidence>
<protein>
    <submittedName>
        <fullName evidence="1">Uncharacterized protein</fullName>
    </submittedName>
</protein>
<evidence type="ECO:0000313" key="2">
    <source>
        <dbReference type="Proteomes" id="UP000265520"/>
    </source>
</evidence>
<name>A0A392PVN9_9FABA</name>
<dbReference type="EMBL" id="LXQA010096840">
    <property type="protein sequence ID" value="MCI15520.1"/>
    <property type="molecule type" value="Genomic_DNA"/>
</dbReference>
<keyword evidence="2" id="KW-1185">Reference proteome</keyword>